<proteinExistence type="predicted"/>
<reference evidence="2 3" key="1">
    <citation type="submission" date="2023-10" db="EMBL/GenBank/DDBJ databases">
        <title>Virgibacillus soli CC-YMP-6 genome.</title>
        <authorList>
            <person name="Miliotis G."/>
            <person name="Sengupta P."/>
            <person name="Hameed A."/>
            <person name="Chuvochina M."/>
            <person name="Mcdonagh F."/>
            <person name="Simpson A.C."/>
            <person name="Singh N.K."/>
            <person name="Rekha P.D."/>
            <person name="Raman K."/>
            <person name="Hugenholtz P."/>
            <person name="Venkateswaran K."/>
        </authorList>
    </citation>
    <scope>NUCLEOTIDE SEQUENCE [LARGE SCALE GENOMIC DNA]</scope>
    <source>
        <strain evidence="2 3">CC-YMP-6</strain>
    </source>
</reference>
<keyword evidence="3" id="KW-1185">Reference proteome</keyword>
<gene>
    <name evidence="2" type="ORF">RWD45_12520</name>
</gene>
<comment type="caution">
    <text evidence="2">The sequence shown here is derived from an EMBL/GenBank/DDBJ whole genome shotgun (WGS) entry which is preliminary data.</text>
</comment>
<name>A0ABU5CUX4_9BACI</name>
<evidence type="ECO:0008006" key="4">
    <source>
        <dbReference type="Google" id="ProtNLM"/>
    </source>
</evidence>
<keyword evidence="1" id="KW-0812">Transmembrane</keyword>
<organism evidence="2 3">
    <name type="scientific">Paracerasibacillus soli</name>
    <dbReference type="NCBI Taxonomy" id="480284"/>
    <lineage>
        <taxon>Bacteria</taxon>
        <taxon>Bacillati</taxon>
        <taxon>Bacillota</taxon>
        <taxon>Bacilli</taxon>
        <taxon>Bacillales</taxon>
        <taxon>Bacillaceae</taxon>
        <taxon>Paracerasibacillus</taxon>
    </lineage>
</organism>
<dbReference type="Proteomes" id="UP001275315">
    <property type="component" value="Unassembled WGS sequence"/>
</dbReference>
<accession>A0ABU5CUX4</accession>
<evidence type="ECO:0000313" key="3">
    <source>
        <dbReference type="Proteomes" id="UP001275315"/>
    </source>
</evidence>
<protein>
    <recommendedName>
        <fullName evidence="4">Sugar ABC transporter permease</fullName>
    </recommendedName>
</protein>
<evidence type="ECO:0000256" key="1">
    <source>
        <dbReference type="SAM" id="Phobius"/>
    </source>
</evidence>
<keyword evidence="1" id="KW-1133">Transmembrane helix</keyword>
<evidence type="ECO:0000313" key="2">
    <source>
        <dbReference type="EMBL" id="MDY0409240.1"/>
    </source>
</evidence>
<feature type="transmembrane region" description="Helical" evidence="1">
    <location>
        <begin position="9"/>
        <end position="31"/>
    </location>
</feature>
<keyword evidence="1" id="KW-0472">Membrane</keyword>
<dbReference type="EMBL" id="JAWDIQ010000002">
    <property type="protein sequence ID" value="MDY0409240.1"/>
    <property type="molecule type" value="Genomic_DNA"/>
</dbReference>
<sequence length="52" mass="6062">MSKSKSRNVFIAVCISPAIILFTIFMALPTFEVFRMSLYNWADFQKIRNLSD</sequence>